<dbReference type="GO" id="GO:0005739">
    <property type="term" value="C:mitochondrion"/>
    <property type="evidence" value="ECO:0007669"/>
    <property type="project" value="UniProtKB-SubCell"/>
</dbReference>
<feature type="domain" description="Peptidase M16 N-terminal" evidence="9">
    <location>
        <begin position="46"/>
        <end position="191"/>
    </location>
</feature>
<keyword evidence="3" id="KW-0645">Protease</keyword>
<sequence length="467" mass="53078">MIRCYKILKNIRIPCITCDRKNYTYLRFLNELPRTKCSVLSNGLTVATEERQCNNVCMGIYIDAGSRYENETLNGITHFFEHIAFKGSKKRPKTVLESEISKTGAKFKCFTTRDTSAYYVECLSSEINLVADILFDCIFNNALTDSEIEFQKHIVYKEMLEYDRSSVKVLYDYLHSTAFQGTPLGQTVMGPSYNLYNIKSKPISDYINKLFIAKRIVLVAVGGVKHTLMLNLGEQFSKTESESAKCQKPITMGPNRYTGSQVVYRDDSMNIAHVAIAVEGPSFGDDDKIVMELASSVLGGWDKSQPGGTNHGMNIAHVASSGNLCESYKTFGYYYQDVGLWGVEFISSREEVDNMLLTVQEEWMRLCYMITDSELIRAKNEMKSELIRQLKTAIGACHDIGFSILRTGRRIDLQERINIIDKITANDLQNVCNVYIYDRCPVVVGIGSTENLLSYSRIRSYMYWVRV</sequence>
<evidence type="ECO:0000256" key="8">
    <source>
        <dbReference type="ARBA" id="ARBA00023128"/>
    </source>
</evidence>
<keyword evidence="8" id="KW-0496">Mitochondrion</keyword>
<keyword evidence="11" id="KW-1185">Reference proteome</keyword>
<dbReference type="InterPro" id="IPR011765">
    <property type="entry name" value="Pept_M16_N"/>
</dbReference>
<evidence type="ECO:0000313" key="12">
    <source>
        <dbReference type="RefSeq" id="XP_026500586.2"/>
    </source>
</evidence>
<name>A0A8B8IXR3_VANTA</name>
<organism evidence="11 12">
    <name type="scientific">Vanessa tameamea</name>
    <name type="common">Kamehameha butterfly</name>
    <dbReference type="NCBI Taxonomy" id="334116"/>
    <lineage>
        <taxon>Eukaryota</taxon>
        <taxon>Metazoa</taxon>
        <taxon>Ecdysozoa</taxon>
        <taxon>Arthropoda</taxon>
        <taxon>Hexapoda</taxon>
        <taxon>Insecta</taxon>
        <taxon>Pterygota</taxon>
        <taxon>Neoptera</taxon>
        <taxon>Endopterygota</taxon>
        <taxon>Lepidoptera</taxon>
        <taxon>Glossata</taxon>
        <taxon>Ditrysia</taxon>
        <taxon>Papilionoidea</taxon>
        <taxon>Nymphalidae</taxon>
        <taxon>Nymphalinae</taxon>
        <taxon>Vanessa</taxon>
    </lineage>
</organism>
<dbReference type="PANTHER" id="PTHR11851:SF149">
    <property type="entry name" value="GH01077P"/>
    <property type="match status" value="1"/>
</dbReference>
<dbReference type="Pfam" id="PF05193">
    <property type="entry name" value="Peptidase_M16_C"/>
    <property type="match status" value="1"/>
</dbReference>
<evidence type="ECO:0000256" key="2">
    <source>
        <dbReference type="ARBA" id="ARBA00004173"/>
    </source>
</evidence>
<evidence type="ECO:0000259" key="10">
    <source>
        <dbReference type="Pfam" id="PF05193"/>
    </source>
</evidence>
<gene>
    <name evidence="12" type="primary">LOC113404056</name>
</gene>
<dbReference type="Gene3D" id="3.30.830.10">
    <property type="entry name" value="Metalloenzyme, LuxS/M16 peptidase-like"/>
    <property type="match status" value="2"/>
</dbReference>
<feature type="domain" description="Peptidase M16 C-terminal" evidence="10">
    <location>
        <begin position="203"/>
        <end position="381"/>
    </location>
</feature>
<comment type="subcellular location">
    <subcellularLocation>
        <location evidence="2">Mitochondrion</location>
    </subcellularLocation>
</comment>
<evidence type="ECO:0000256" key="5">
    <source>
        <dbReference type="ARBA" id="ARBA00022801"/>
    </source>
</evidence>
<dbReference type="GO" id="GO:0046872">
    <property type="term" value="F:metal ion binding"/>
    <property type="evidence" value="ECO:0007669"/>
    <property type="project" value="UniProtKB-KW"/>
</dbReference>
<keyword evidence="6" id="KW-0862">Zinc</keyword>
<dbReference type="OrthoDB" id="10251424at2759"/>
<reference evidence="12" key="1">
    <citation type="submission" date="2025-08" db="UniProtKB">
        <authorList>
            <consortium name="RefSeq"/>
        </authorList>
    </citation>
    <scope>IDENTIFICATION</scope>
    <source>
        <tissue evidence="12">Whole body</tissue>
    </source>
</reference>
<dbReference type="InterPro" id="IPR007863">
    <property type="entry name" value="Peptidase_M16_C"/>
</dbReference>
<evidence type="ECO:0000256" key="4">
    <source>
        <dbReference type="ARBA" id="ARBA00022723"/>
    </source>
</evidence>
<dbReference type="InterPro" id="IPR050361">
    <property type="entry name" value="MPP/UQCRC_Complex"/>
</dbReference>
<protein>
    <submittedName>
        <fullName evidence="12">Cytochrome b-c1 complex subunit 1, mitochondrial-like</fullName>
    </submittedName>
</protein>
<dbReference type="OMA" id="IRSYMYW"/>
<proteinExistence type="predicted"/>
<dbReference type="Proteomes" id="UP001652626">
    <property type="component" value="Chromosome Z"/>
</dbReference>
<comment type="cofactor">
    <cofactor evidence="1">
        <name>Zn(2+)</name>
        <dbReference type="ChEBI" id="CHEBI:29105"/>
    </cofactor>
</comment>
<evidence type="ECO:0000256" key="7">
    <source>
        <dbReference type="ARBA" id="ARBA00023049"/>
    </source>
</evidence>
<dbReference type="GO" id="GO:0004222">
    <property type="term" value="F:metalloendopeptidase activity"/>
    <property type="evidence" value="ECO:0007669"/>
    <property type="project" value="TreeGrafter"/>
</dbReference>
<dbReference type="RefSeq" id="XP_026500586.2">
    <property type="nucleotide sequence ID" value="XM_026644801.2"/>
</dbReference>
<keyword evidence="7" id="KW-0482">Metalloprotease</keyword>
<dbReference type="GO" id="GO:0006627">
    <property type="term" value="P:protein processing involved in protein targeting to mitochondrion"/>
    <property type="evidence" value="ECO:0007669"/>
    <property type="project" value="TreeGrafter"/>
</dbReference>
<keyword evidence="5" id="KW-0378">Hydrolase</keyword>
<evidence type="ECO:0000256" key="6">
    <source>
        <dbReference type="ARBA" id="ARBA00022833"/>
    </source>
</evidence>
<evidence type="ECO:0000256" key="1">
    <source>
        <dbReference type="ARBA" id="ARBA00001947"/>
    </source>
</evidence>
<dbReference type="InterPro" id="IPR011249">
    <property type="entry name" value="Metalloenz_LuxS/M16"/>
</dbReference>
<dbReference type="SUPFAM" id="SSF63411">
    <property type="entry name" value="LuxS/MPP-like metallohydrolase"/>
    <property type="match status" value="2"/>
</dbReference>
<dbReference type="AlphaFoldDB" id="A0A8B8IXR3"/>
<keyword evidence="4" id="KW-0479">Metal-binding</keyword>
<dbReference type="GeneID" id="113404056"/>
<evidence type="ECO:0000313" key="11">
    <source>
        <dbReference type="Proteomes" id="UP001652626"/>
    </source>
</evidence>
<evidence type="ECO:0000256" key="3">
    <source>
        <dbReference type="ARBA" id="ARBA00022670"/>
    </source>
</evidence>
<dbReference type="PANTHER" id="PTHR11851">
    <property type="entry name" value="METALLOPROTEASE"/>
    <property type="match status" value="1"/>
</dbReference>
<dbReference type="Pfam" id="PF00675">
    <property type="entry name" value="Peptidase_M16"/>
    <property type="match status" value="1"/>
</dbReference>
<evidence type="ECO:0000259" key="9">
    <source>
        <dbReference type="Pfam" id="PF00675"/>
    </source>
</evidence>
<accession>A0A8B8IXR3</accession>